<protein>
    <submittedName>
        <fullName evidence="1">Sulfotransferase family protein</fullName>
    </submittedName>
</protein>
<dbReference type="RefSeq" id="WP_196105024.1">
    <property type="nucleotide sequence ID" value="NZ_CP064942.1"/>
</dbReference>
<keyword evidence="1" id="KW-0808">Transferase</keyword>
<dbReference type="AlphaFoldDB" id="A0A7S9QES5"/>
<dbReference type="Gene3D" id="3.40.50.300">
    <property type="entry name" value="P-loop containing nucleotide triphosphate hydrolases"/>
    <property type="match status" value="1"/>
</dbReference>
<evidence type="ECO:0000313" key="2">
    <source>
        <dbReference type="Proteomes" id="UP000594800"/>
    </source>
</evidence>
<keyword evidence="2" id="KW-1185">Reference proteome</keyword>
<dbReference type="PANTHER" id="PTHR36978">
    <property type="entry name" value="P-LOOP CONTAINING NUCLEOTIDE TRIPHOSPHATE HYDROLASE"/>
    <property type="match status" value="1"/>
</dbReference>
<reference evidence="1 2" key="1">
    <citation type="submission" date="2020-11" db="EMBL/GenBank/DDBJ databases">
        <title>Description of Pontivivens ytuae sp. nov. isolated from deep sea sediment of Mariana Trench.</title>
        <authorList>
            <person name="Wang Z."/>
            <person name="Sun Q.-L."/>
            <person name="Xu X.-D."/>
            <person name="Tang Y.-Z."/>
            <person name="Zhang J."/>
        </authorList>
    </citation>
    <scope>NUCLEOTIDE SEQUENCE [LARGE SCALE GENOMIC DNA]</scope>
    <source>
        <strain evidence="1 2">MT2928</strain>
    </source>
</reference>
<dbReference type="PANTHER" id="PTHR36978:SF4">
    <property type="entry name" value="P-LOOP CONTAINING NUCLEOSIDE TRIPHOSPHATE HYDROLASE PROTEIN"/>
    <property type="match status" value="1"/>
</dbReference>
<dbReference type="KEGG" id="poz:I0K15_08590"/>
<dbReference type="GO" id="GO:0016740">
    <property type="term" value="F:transferase activity"/>
    <property type="evidence" value="ECO:0007669"/>
    <property type="project" value="UniProtKB-KW"/>
</dbReference>
<accession>A0A7S9QES5</accession>
<name>A0A7S9QES5_9RHOB</name>
<dbReference type="InterPro" id="IPR040632">
    <property type="entry name" value="Sulfotransfer_4"/>
</dbReference>
<dbReference type="Proteomes" id="UP000594800">
    <property type="component" value="Chromosome"/>
</dbReference>
<sequence>MALQIIGAGLGRTGTESLRNALIELGFAPCHHMYALRDDPVLVPPWHDVVCGGAAPDWDALFAGFEAQVDWPGAAYWRETTRHFPEAKVILTLREAEAWWASLEQTILPFVALKGRHTPPHRNAIAELTETILQRLIGPDLTDRAAALSAFEAHNAAVRAAIPPERLLELPVGAGWAPLCAFLGVPVPDQPYPSGNTSAQFRERVARNLAPDPG</sequence>
<dbReference type="EMBL" id="CP064942">
    <property type="protein sequence ID" value="QPH55762.1"/>
    <property type="molecule type" value="Genomic_DNA"/>
</dbReference>
<gene>
    <name evidence="1" type="ORF">I0K15_08590</name>
</gene>
<dbReference type="Pfam" id="PF17784">
    <property type="entry name" value="Sulfotransfer_4"/>
    <property type="match status" value="1"/>
</dbReference>
<evidence type="ECO:0000313" key="1">
    <source>
        <dbReference type="EMBL" id="QPH55762.1"/>
    </source>
</evidence>
<proteinExistence type="predicted"/>
<organism evidence="1 2">
    <name type="scientific">Pontivivens ytuae</name>
    <dbReference type="NCBI Taxonomy" id="2789856"/>
    <lineage>
        <taxon>Bacteria</taxon>
        <taxon>Pseudomonadati</taxon>
        <taxon>Pseudomonadota</taxon>
        <taxon>Alphaproteobacteria</taxon>
        <taxon>Rhodobacterales</taxon>
        <taxon>Paracoccaceae</taxon>
        <taxon>Pontivivens</taxon>
    </lineage>
</organism>
<dbReference type="SUPFAM" id="SSF52540">
    <property type="entry name" value="P-loop containing nucleoside triphosphate hydrolases"/>
    <property type="match status" value="1"/>
</dbReference>
<dbReference type="InterPro" id="IPR027417">
    <property type="entry name" value="P-loop_NTPase"/>
</dbReference>